<dbReference type="InterPro" id="IPR000757">
    <property type="entry name" value="Beta-glucanase-like"/>
</dbReference>
<feature type="signal peptide" evidence="2">
    <location>
        <begin position="1"/>
        <end position="20"/>
    </location>
</feature>
<evidence type="ECO:0000313" key="5">
    <source>
        <dbReference type="Proteomes" id="UP001470230"/>
    </source>
</evidence>
<sequence>MIFLLFQVSLSIPNWKLAWSEEFDYTGIPDPRYWTYEVGFIRNTNKEYYTYKDPRNSRVENGHLILEAHRDVGSISPDGRPYNYTGGSINTLGLVHFLYGKFEARLKVPPGKGMWPAFWLLGINFPDIQWPMCGEVDIMEYTGADPLKLWQTFHIAGKNYPHPEEVAIGKTISTANATTMFHNYTFTWTTDLVAMYINNVKVVEYSKPADFTQKTWPYDLPFFLMANLAVGGSMGGEIDDSLFNSEVRFYIDYVRYYIDMNDPFHEESFKVLNESLRG</sequence>
<comment type="caution">
    <text evidence="4">The sequence shown here is derived from an EMBL/GenBank/DDBJ whole genome shotgun (WGS) entry which is preliminary data.</text>
</comment>
<dbReference type="SUPFAM" id="SSF49899">
    <property type="entry name" value="Concanavalin A-like lectins/glucanases"/>
    <property type="match status" value="1"/>
</dbReference>
<organism evidence="4 5">
    <name type="scientific">Tritrichomonas musculus</name>
    <dbReference type="NCBI Taxonomy" id="1915356"/>
    <lineage>
        <taxon>Eukaryota</taxon>
        <taxon>Metamonada</taxon>
        <taxon>Parabasalia</taxon>
        <taxon>Tritrichomonadida</taxon>
        <taxon>Tritrichomonadidae</taxon>
        <taxon>Tritrichomonas</taxon>
    </lineage>
</organism>
<dbReference type="PANTHER" id="PTHR10963:SF55">
    <property type="entry name" value="GLYCOSIDE HYDROLASE FAMILY 16 PROTEIN"/>
    <property type="match status" value="1"/>
</dbReference>
<dbReference type="InterPro" id="IPR013320">
    <property type="entry name" value="ConA-like_dom_sf"/>
</dbReference>
<keyword evidence="2" id="KW-0732">Signal</keyword>
<feature type="domain" description="GH16" evidence="3">
    <location>
        <begin position="23"/>
        <end position="262"/>
    </location>
</feature>
<name>A0ABR2L8H1_9EUKA</name>
<dbReference type="PANTHER" id="PTHR10963">
    <property type="entry name" value="GLYCOSYL HYDROLASE-RELATED"/>
    <property type="match status" value="1"/>
</dbReference>
<proteinExistence type="inferred from homology"/>
<evidence type="ECO:0000256" key="2">
    <source>
        <dbReference type="SAM" id="SignalP"/>
    </source>
</evidence>
<dbReference type="InterPro" id="IPR050546">
    <property type="entry name" value="Glycosyl_Hydrlase_16"/>
</dbReference>
<dbReference type="Gene3D" id="2.60.120.200">
    <property type="match status" value="1"/>
</dbReference>
<evidence type="ECO:0000256" key="1">
    <source>
        <dbReference type="ARBA" id="ARBA00006865"/>
    </source>
</evidence>
<reference evidence="4 5" key="1">
    <citation type="submission" date="2024-04" db="EMBL/GenBank/DDBJ databases">
        <title>Tritrichomonas musculus Genome.</title>
        <authorList>
            <person name="Alves-Ferreira E."/>
            <person name="Grigg M."/>
            <person name="Lorenzi H."/>
            <person name="Galac M."/>
        </authorList>
    </citation>
    <scope>NUCLEOTIDE SEQUENCE [LARGE SCALE GENOMIC DNA]</scope>
    <source>
        <strain evidence="4 5">EAF2021</strain>
    </source>
</reference>
<feature type="chain" id="PRO_5047482791" description="GH16 domain-containing protein" evidence="2">
    <location>
        <begin position="21"/>
        <end position="278"/>
    </location>
</feature>
<dbReference type="PROSITE" id="PS51762">
    <property type="entry name" value="GH16_2"/>
    <property type="match status" value="1"/>
</dbReference>
<keyword evidence="5" id="KW-1185">Reference proteome</keyword>
<dbReference type="EMBL" id="JAPFFF010000001">
    <property type="protein sequence ID" value="KAK8899648.1"/>
    <property type="molecule type" value="Genomic_DNA"/>
</dbReference>
<dbReference type="Proteomes" id="UP001470230">
    <property type="component" value="Unassembled WGS sequence"/>
</dbReference>
<evidence type="ECO:0000259" key="3">
    <source>
        <dbReference type="PROSITE" id="PS51762"/>
    </source>
</evidence>
<comment type="similarity">
    <text evidence="1">Belongs to the glycosyl hydrolase 16 family.</text>
</comment>
<accession>A0ABR2L8H1</accession>
<dbReference type="Pfam" id="PF00722">
    <property type="entry name" value="Glyco_hydro_16"/>
    <property type="match status" value="1"/>
</dbReference>
<evidence type="ECO:0000313" key="4">
    <source>
        <dbReference type="EMBL" id="KAK8899648.1"/>
    </source>
</evidence>
<protein>
    <recommendedName>
        <fullName evidence="3">GH16 domain-containing protein</fullName>
    </recommendedName>
</protein>
<gene>
    <name evidence="4" type="ORF">M9Y10_001965</name>
</gene>
<dbReference type="CDD" id="cd08023">
    <property type="entry name" value="GH16_laminarinase_like"/>
    <property type="match status" value="1"/>
</dbReference>